<proteinExistence type="predicted"/>
<sequence length="68" mass="8357">MKAERVVLDVRHILAQLDIRFEQYEEWKQLTEQTEHTERLDRRMEETNWFHEQSAAGYSYEMEARNAI</sequence>
<dbReference type="Proteomes" id="UP000250369">
    <property type="component" value="Unassembled WGS sequence"/>
</dbReference>
<name>A0A329MRG6_9BACL</name>
<accession>A0A329MRG6</accession>
<comment type="caution">
    <text evidence="1">The sequence shown here is derived from an EMBL/GenBank/DDBJ whole genome shotgun (WGS) entry which is preliminary data.</text>
</comment>
<evidence type="ECO:0000313" key="2">
    <source>
        <dbReference type="Proteomes" id="UP000250369"/>
    </source>
</evidence>
<evidence type="ECO:0000313" key="1">
    <source>
        <dbReference type="EMBL" id="RAV22130.1"/>
    </source>
</evidence>
<gene>
    <name evidence="1" type="ORF">DQG23_08845</name>
</gene>
<reference evidence="1 2" key="1">
    <citation type="journal article" date="2009" name="Int. J. Syst. Evol. Microbiol.">
        <title>Paenibacillus contaminans sp. nov., isolated from a contaminated laboratory plate.</title>
        <authorList>
            <person name="Chou J.H."/>
            <person name="Lee J.H."/>
            <person name="Lin M.C."/>
            <person name="Chang P.S."/>
            <person name="Arun A.B."/>
            <person name="Young C.C."/>
            <person name="Chen W.M."/>
        </authorList>
    </citation>
    <scope>NUCLEOTIDE SEQUENCE [LARGE SCALE GENOMIC DNA]</scope>
    <source>
        <strain evidence="1 2">CKOBP-6</strain>
    </source>
</reference>
<dbReference type="RefSeq" id="WP_113030439.1">
    <property type="nucleotide sequence ID" value="NZ_QMFB01000003.1"/>
</dbReference>
<dbReference type="AlphaFoldDB" id="A0A329MRG6"/>
<keyword evidence="2" id="KW-1185">Reference proteome</keyword>
<protein>
    <submittedName>
        <fullName evidence="1">Uncharacterized protein</fullName>
    </submittedName>
</protein>
<organism evidence="1 2">
    <name type="scientific">Paenibacillus contaminans</name>
    <dbReference type="NCBI Taxonomy" id="450362"/>
    <lineage>
        <taxon>Bacteria</taxon>
        <taxon>Bacillati</taxon>
        <taxon>Bacillota</taxon>
        <taxon>Bacilli</taxon>
        <taxon>Bacillales</taxon>
        <taxon>Paenibacillaceae</taxon>
        <taxon>Paenibacillus</taxon>
    </lineage>
</organism>
<dbReference type="EMBL" id="QMFB01000003">
    <property type="protein sequence ID" value="RAV22130.1"/>
    <property type="molecule type" value="Genomic_DNA"/>
</dbReference>